<keyword evidence="2" id="KW-1185">Reference proteome</keyword>
<dbReference type="PATRIC" id="fig|633147.7.peg.632"/>
<dbReference type="GO" id="GO:0016791">
    <property type="term" value="F:phosphatase activity"/>
    <property type="evidence" value="ECO:0007669"/>
    <property type="project" value="TreeGrafter"/>
</dbReference>
<reference evidence="1 2" key="1">
    <citation type="journal article" date="2010" name="Stand. Genomic Sci.">
        <title>Complete genome sequence of Olsenella uli type strain (VPI D76D-27C).</title>
        <authorList>
            <person name="Goker M."/>
            <person name="Held B."/>
            <person name="Lucas S."/>
            <person name="Nolan M."/>
            <person name="Yasawong M."/>
            <person name="Glavina Del Rio T."/>
            <person name="Tice H."/>
            <person name="Cheng J.F."/>
            <person name="Bruce D."/>
            <person name="Detter J.C."/>
            <person name="Tapia R."/>
            <person name="Han C."/>
            <person name="Goodwin L."/>
            <person name="Pitluck S."/>
            <person name="Liolios K."/>
            <person name="Ivanova N."/>
            <person name="Mavromatis K."/>
            <person name="Mikhailova N."/>
            <person name="Pati A."/>
            <person name="Chen A."/>
            <person name="Palaniappan K."/>
            <person name="Land M."/>
            <person name="Hauser L."/>
            <person name="Chang Y.J."/>
            <person name="Jeffries C.D."/>
            <person name="Rohde M."/>
            <person name="Sikorski J."/>
            <person name="Pukall R."/>
            <person name="Woyke T."/>
            <person name="Bristow J."/>
            <person name="Eisen J.A."/>
            <person name="Markowitz V."/>
            <person name="Hugenholtz P."/>
            <person name="Kyrpides N.C."/>
            <person name="Klenk H.P."/>
            <person name="Lapidus A."/>
        </authorList>
    </citation>
    <scope>NUCLEOTIDE SEQUENCE [LARGE SCALE GENOMIC DNA]</scope>
    <source>
        <strain evidence="2">ATCC 49627 / DSM 7084 / CIP 109912 / JCM 12494 / NCIMB 702895 / VPI D76D-27C</strain>
    </source>
</reference>
<dbReference type="SUPFAM" id="SSF53254">
    <property type="entry name" value="Phosphoglycerate mutase-like"/>
    <property type="match status" value="1"/>
</dbReference>
<dbReference type="EMBL" id="CP002106">
    <property type="protein sequence ID" value="ADK68026.1"/>
    <property type="molecule type" value="Genomic_DNA"/>
</dbReference>
<proteinExistence type="predicted"/>
<gene>
    <name evidence="1" type="ordered locus">Olsu_0915</name>
</gene>
<dbReference type="InterPro" id="IPR050275">
    <property type="entry name" value="PGM_Phosphatase"/>
</dbReference>
<name>E1R062_OLSUV</name>
<dbReference type="InterPro" id="IPR013078">
    <property type="entry name" value="His_Pase_superF_clade-1"/>
</dbReference>
<dbReference type="AlphaFoldDB" id="E1R062"/>
<dbReference type="SMART" id="SM00855">
    <property type="entry name" value="PGAM"/>
    <property type="match status" value="1"/>
</dbReference>
<dbReference type="GeneID" id="78512335"/>
<dbReference type="Proteomes" id="UP000000333">
    <property type="component" value="Chromosome"/>
</dbReference>
<dbReference type="Pfam" id="PF00300">
    <property type="entry name" value="His_Phos_1"/>
    <property type="match status" value="1"/>
</dbReference>
<dbReference type="RefSeq" id="WP_013251778.1">
    <property type="nucleotide sequence ID" value="NC_014363.1"/>
</dbReference>
<sequence length="227" mass="25236">MGITRQRILVMRHPETVANVRHFLSGRVDVDLTPRGERQMWRAIDALVAWTPTRIWSSPLKRCQAIAREAADRLDVPVEVREDLAEIEFGSVQGMTAPEYEALGYRFPWELGADGRSVCAPGAESFEALYERARRLLCELRPLTGRTACVCHGGFTRAILGAIFDTPLDTFWNVEIPNVSSQLISCDGRGFTLDALALAPEEVALRARSPELLTHDASRDLSGSDDQ</sequence>
<organism evidence="1 2">
    <name type="scientific">Olsenella uli (strain ATCC 49627 / DSM 7084 / CCUG 31166 / CIP 109912 / JCM 12494 / LMG 11480 / NCIMB 702895 / VPI D76D-27C)</name>
    <name type="common">Lactobacillus uli</name>
    <dbReference type="NCBI Taxonomy" id="633147"/>
    <lineage>
        <taxon>Bacteria</taxon>
        <taxon>Bacillati</taxon>
        <taxon>Actinomycetota</taxon>
        <taxon>Coriobacteriia</taxon>
        <taxon>Coriobacteriales</taxon>
        <taxon>Atopobiaceae</taxon>
        <taxon>Olsenella</taxon>
    </lineage>
</organism>
<dbReference type="PANTHER" id="PTHR48100">
    <property type="entry name" value="BROAD-SPECIFICITY PHOSPHATASE YOR283W-RELATED"/>
    <property type="match status" value="1"/>
</dbReference>
<dbReference type="Gene3D" id="3.40.50.1240">
    <property type="entry name" value="Phosphoglycerate mutase-like"/>
    <property type="match status" value="1"/>
</dbReference>
<dbReference type="HOGENOM" id="CLU_1173547_0_0_11"/>
<evidence type="ECO:0000313" key="2">
    <source>
        <dbReference type="Proteomes" id="UP000000333"/>
    </source>
</evidence>
<dbReference type="CDD" id="cd07067">
    <property type="entry name" value="HP_PGM_like"/>
    <property type="match status" value="1"/>
</dbReference>
<dbReference type="InterPro" id="IPR029033">
    <property type="entry name" value="His_PPase_superfam"/>
</dbReference>
<evidence type="ECO:0000313" key="1">
    <source>
        <dbReference type="EMBL" id="ADK68026.1"/>
    </source>
</evidence>
<protein>
    <submittedName>
        <fullName evidence="1">Phosphoglycerate mutase</fullName>
    </submittedName>
</protein>
<dbReference type="PANTHER" id="PTHR48100:SF1">
    <property type="entry name" value="HISTIDINE PHOSPHATASE FAMILY PROTEIN-RELATED"/>
    <property type="match status" value="1"/>
</dbReference>
<dbReference type="OrthoDB" id="4697614at2"/>
<dbReference type="GO" id="GO:0005737">
    <property type="term" value="C:cytoplasm"/>
    <property type="evidence" value="ECO:0007669"/>
    <property type="project" value="TreeGrafter"/>
</dbReference>
<dbReference type="eggNOG" id="COG0406">
    <property type="taxonomic scope" value="Bacteria"/>
</dbReference>
<accession>E1R062</accession>
<dbReference type="KEGG" id="ols:Olsu_0915"/>
<dbReference type="STRING" id="633147.Olsu_0915"/>